<accession>A0A5C2S160</accession>
<feature type="domain" description="Protein kinase" evidence="3">
    <location>
        <begin position="40"/>
        <end position="371"/>
    </location>
</feature>
<dbReference type="GO" id="GO:0035556">
    <property type="term" value="P:intracellular signal transduction"/>
    <property type="evidence" value="ECO:0007669"/>
    <property type="project" value="TreeGrafter"/>
</dbReference>
<name>A0A5C2S160_9APHY</name>
<dbReference type="GO" id="GO:0004674">
    <property type="term" value="F:protein serine/threonine kinase activity"/>
    <property type="evidence" value="ECO:0007669"/>
    <property type="project" value="TreeGrafter"/>
</dbReference>
<evidence type="ECO:0000256" key="1">
    <source>
        <dbReference type="ARBA" id="ARBA00022741"/>
    </source>
</evidence>
<dbReference type="GO" id="GO:0005737">
    <property type="term" value="C:cytoplasm"/>
    <property type="evidence" value="ECO:0007669"/>
    <property type="project" value="TreeGrafter"/>
</dbReference>
<dbReference type="Gene3D" id="1.10.510.10">
    <property type="entry name" value="Transferase(Phosphotransferase) domain 1"/>
    <property type="match status" value="1"/>
</dbReference>
<keyword evidence="1" id="KW-0547">Nucleotide-binding</keyword>
<dbReference type="SUPFAM" id="SSF56112">
    <property type="entry name" value="Protein kinase-like (PK-like)"/>
    <property type="match status" value="1"/>
</dbReference>
<proteinExistence type="predicted"/>
<dbReference type="PANTHER" id="PTHR24346:SF30">
    <property type="entry name" value="MATERNAL EMBRYONIC LEUCINE ZIPPER KINASE"/>
    <property type="match status" value="1"/>
</dbReference>
<dbReference type="SMART" id="SM00220">
    <property type="entry name" value="S_TKc"/>
    <property type="match status" value="1"/>
</dbReference>
<dbReference type="InterPro" id="IPR011009">
    <property type="entry name" value="Kinase-like_dom_sf"/>
</dbReference>
<dbReference type="InterPro" id="IPR000719">
    <property type="entry name" value="Prot_kinase_dom"/>
</dbReference>
<sequence>MSALPPSRLPHYAYVSPETAARHAKDTAEGFYDLLPAELYWRDRYFFLVEHGYMLRPRYHPKWTPSWTGTNFDPMFCEDSIFIITPRVIDATRRSDNRLVAIKSTRDDTKEIHIARFLSEQQAPENHCVPVLDVLQDPSEPHTALLIMPYLLSFNDPDFGTIGEVMEFVHQTLEGLAFLHDQRIAHRDIGAANVMMDGRALYPDGHHPVRTNYSPDGAHEVRPLPRSSCNVRYYFIDFGLSTQFQEGEPPMVLGRSGRDKEIPELSSEVPYDAYRADVFALGNLYYKEFVSKYHGLDMINPLINMMKWRNPVQRPSAESAKRTFDSMYSRMDEAQLRWRLRSRKESTSERVVYDTVAAAREGIYQLKRLIL</sequence>
<dbReference type="EMBL" id="ML122282">
    <property type="protein sequence ID" value="RPD57196.1"/>
    <property type="molecule type" value="Genomic_DNA"/>
</dbReference>
<evidence type="ECO:0000259" key="3">
    <source>
        <dbReference type="PROSITE" id="PS50011"/>
    </source>
</evidence>
<dbReference type="GO" id="GO:0005524">
    <property type="term" value="F:ATP binding"/>
    <property type="evidence" value="ECO:0007669"/>
    <property type="project" value="UniProtKB-KW"/>
</dbReference>
<keyword evidence="5" id="KW-1185">Reference proteome</keyword>
<reference evidence="4" key="1">
    <citation type="journal article" date="2018" name="Genome Biol. Evol.">
        <title>Genomics and development of Lentinus tigrinus, a white-rot wood-decaying mushroom with dimorphic fruiting bodies.</title>
        <authorList>
            <person name="Wu B."/>
            <person name="Xu Z."/>
            <person name="Knudson A."/>
            <person name="Carlson A."/>
            <person name="Chen N."/>
            <person name="Kovaka S."/>
            <person name="LaButti K."/>
            <person name="Lipzen A."/>
            <person name="Pennachio C."/>
            <person name="Riley R."/>
            <person name="Schakwitz W."/>
            <person name="Umezawa K."/>
            <person name="Ohm R.A."/>
            <person name="Grigoriev I.V."/>
            <person name="Nagy L.G."/>
            <person name="Gibbons J."/>
            <person name="Hibbett D."/>
        </authorList>
    </citation>
    <scope>NUCLEOTIDE SEQUENCE [LARGE SCALE GENOMIC DNA]</scope>
    <source>
        <strain evidence="4">ALCF2SS1-6</strain>
    </source>
</reference>
<gene>
    <name evidence="4" type="ORF">L227DRAFT_507188</name>
</gene>
<organism evidence="4 5">
    <name type="scientific">Lentinus tigrinus ALCF2SS1-6</name>
    <dbReference type="NCBI Taxonomy" id="1328759"/>
    <lineage>
        <taxon>Eukaryota</taxon>
        <taxon>Fungi</taxon>
        <taxon>Dikarya</taxon>
        <taxon>Basidiomycota</taxon>
        <taxon>Agaricomycotina</taxon>
        <taxon>Agaricomycetes</taxon>
        <taxon>Polyporales</taxon>
        <taxon>Polyporaceae</taxon>
        <taxon>Lentinus</taxon>
    </lineage>
</organism>
<dbReference type="Pfam" id="PF00069">
    <property type="entry name" value="Pkinase"/>
    <property type="match status" value="1"/>
</dbReference>
<dbReference type="PROSITE" id="PS50011">
    <property type="entry name" value="PROTEIN_KINASE_DOM"/>
    <property type="match status" value="1"/>
</dbReference>
<evidence type="ECO:0000313" key="5">
    <source>
        <dbReference type="Proteomes" id="UP000313359"/>
    </source>
</evidence>
<dbReference type="OrthoDB" id="5987198at2759"/>
<dbReference type="STRING" id="1328759.A0A5C2S160"/>
<keyword evidence="2" id="KW-0067">ATP-binding</keyword>
<dbReference type="Proteomes" id="UP000313359">
    <property type="component" value="Unassembled WGS sequence"/>
</dbReference>
<dbReference type="AlphaFoldDB" id="A0A5C2S160"/>
<protein>
    <recommendedName>
        <fullName evidence="3">Protein kinase domain-containing protein</fullName>
    </recommendedName>
</protein>
<evidence type="ECO:0000313" key="4">
    <source>
        <dbReference type="EMBL" id="RPD57196.1"/>
    </source>
</evidence>
<evidence type="ECO:0000256" key="2">
    <source>
        <dbReference type="ARBA" id="ARBA00022840"/>
    </source>
</evidence>
<dbReference type="PANTHER" id="PTHR24346">
    <property type="entry name" value="MAP/MICROTUBULE AFFINITY-REGULATING KINASE"/>
    <property type="match status" value="1"/>
</dbReference>